<evidence type="ECO:0000256" key="1">
    <source>
        <dbReference type="ARBA" id="ARBA00004141"/>
    </source>
</evidence>
<keyword evidence="5 6" id="KW-0472">Membrane</keyword>
<accession>A0A9D1K5Z9</accession>
<feature type="transmembrane region" description="Helical" evidence="6">
    <location>
        <begin position="27"/>
        <end position="54"/>
    </location>
</feature>
<organism evidence="7 8">
    <name type="scientific">Candidatus Alectryocaccomicrobium excrementavium</name>
    <dbReference type="NCBI Taxonomy" id="2840668"/>
    <lineage>
        <taxon>Bacteria</taxon>
        <taxon>Bacillati</taxon>
        <taxon>Bacillota</taxon>
        <taxon>Clostridia</taxon>
        <taxon>Candidatus Alectryocaccomicrobium</taxon>
    </lineage>
</organism>
<feature type="transmembrane region" description="Helical" evidence="6">
    <location>
        <begin position="171"/>
        <end position="204"/>
    </location>
</feature>
<evidence type="ECO:0000313" key="7">
    <source>
        <dbReference type="EMBL" id="HIS91393.1"/>
    </source>
</evidence>
<feature type="transmembrane region" description="Helical" evidence="6">
    <location>
        <begin position="332"/>
        <end position="349"/>
    </location>
</feature>
<feature type="transmembrane region" description="Helical" evidence="6">
    <location>
        <begin position="369"/>
        <end position="387"/>
    </location>
</feature>
<protein>
    <submittedName>
        <fullName evidence="7">Rod shape-determining protein RodA</fullName>
    </submittedName>
</protein>
<feature type="transmembrane region" description="Helical" evidence="6">
    <location>
        <begin position="102"/>
        <end position="121"/>
    </location>
</feature>
<evidence type="ECO:0000256" key="3">
    <source>
        <dbReference type="ARBA" id="ARBA00022960"/>
    </source>
</evidence>
<reference evidence="7" key="2">
    <citation type="journal article" date="2021" name="PeerJ">
        <title>Extensive microbial diversity within the chicken gut microbiome revealed by metagenomics and culture.</title>
        <authorList>
            <person name="Gilroy R."/>
            <person name="Ravi A."/>
            <person name="Getino M."/>
            <person name="Pursley I."/>
            <person name="Horton D.L."/>
            <person name="Alikhan N.F."/>
            <person name="Baker D."/>
            <person name="Gharbi K."/>
            <person name="Hall N."/>
            <person name="Watson M."/>
            <person name="Adriaenssens E.M."/>
            <person name="Foster-Nyarko E."/>
            <person name="Jarju S."/>
            <person name="Secka A."/>
            <person name="Antonio M."/>
            <person name="Oren A."/>
            <person name="Chaudhuri R.R."/>
            <person name="La Ragione R."/>
            <person name="Hildebrand F."/>
            <person name="Pallen M.J."/>
        </authorList>
    </citation>
    <scope>NUCLEOTIDE SEQUENCE</scope>
    <source>
        <strain evidence="7">13766</strain>
    </source>
</reference>
<dbReference type="InterPro" id="IPR001182">
    <property type="entry name" value="FtsW/RodA"/>
</dbReference>
<gene>
    <name evidence="7" type="ORF">IAA84_00065</name>
</gene>
<keyword evidence="2 6" id="KW-0812">Transmembrane</keyword>
<feature type="transmembrane region" description="Helical" evidence="6">
    <location>
        <begin position="294"/>
        <end position="320"/>
    </location>
</feature>
<evidence type="ECO:0000313" key="8">
    <source>
        <dbReference type="Proteomes" id="UP000824140"/>
    </source>
</evidence>
<evidence type="ECO:0000256" key="6">
    <source>
        <dbReference type="SAM" id="Phobius"/>
    </source>
</evidence>
<dbReference type="InterPro" id="IPR018365">
    <property type="entry name" value="Cell_cycle_FtsW-rel_CS"/>
</dbReference>
<dbReference type="Pfam" id="PF01098">
    <property type="entry name" value="FTSW_RODA_SPOVE"/>
    <property type="match status" value="1"/>
</dbReference>
<dbReference type="GO" id="GO:0015648">
    <property type="term" value="F:lipid-linked peptidoglycan transporter activity"/>
    <property type="evidence" value="ECO:0007669"/>
    <property type="project" value="TreeGrafter"/>
</dbReference>
<proteinExistence type="predicted"/>
<dbReference type="GO" id="GO:0051301">
    <property type="term" value="P:cell division"/>
    <property type="evidence" value="ECO:0007669"/>
    <property type="project" value="InterPro"/>
</dbReference>
<evidence type="ECO:0000256" key="5">
    <source>
        <dbReference type="ARBA" id="ARBA00023136"/>
    </source>
</evidence>
<dbReference type="PANTHER" id="PTHR30474">
    <property type="entry name" value="CELL CYCLE PROTEIN"/>
    <property type="match status" value="1"/>
</dbReference>
<comment type="caution">
    <text evidence="7">The sequence shown here is derived from an EMBL/GenBank/DDBJ whole genome shotgun (WGS) entry which is preliminary data.</text>
</comment>
<dbReference type="GO" id="GO:0032153">
    <property type="term" value="C:cell division site"/>
    <property type="evidence" value="ECO:0007669"/>
    <property type="project" value="TreeGrafter"/>
</dbReference>
<feature type="transmembrane region" description="Helical" evidence="6">
    <location>
        <begin position="211"/>
        <end position="230"/>
    </location>
</feature>
<dbReference type="GO" id="GO:0005886">
    <property type="term" value="C:plasma membrane"/>
    <property type="evidence" value="ECO:0007669"/>
    <property type="project" value="TreeGrafter"/>
</dbReference>
<dbReference type="PROSITE" id="PS00428">
    <property type="entry name" value="FTSW_RODA_SPOVE"/>
    <property type="match status" value="1"/>
</dbReference>
<sequence>MRNLIAKIWDYIRNNKFEMRLLGSVDWYLAILVWAISLFGVVCIFAATASPNVGMGDTLLETISMHPITYARLQLIWICVGVVAMAAICYFSYTLYGDLANLIYWANVVMLLLVLLMAEVGRGGMTAFFQWGGDRSIQPSEFGKIAIIIALAKLFSSRNKPIQTFGELFPVLIYVGLPLVLIVLQPDVGTALVYIAVFAVLIFVSGTSFKLIGGILLAMVLVLVPLWYFMNASGESFRLTRILIWLDPESDPDAAMQVVNSQIALGSGGLFGKGLVSEGSFASLGYIPDDHTDMIFAIVCEAFGFVGGGALILAYLLLIFRLVQHAIRVQDAFGSYIIFGVTAMLLFHIVENICMVIGLLPVTGIPLPFVSYGGSSYLTNILGIGLVQNVVMREKRNAPAGKAIRAVRI</sequence>
<evidence type="ECO:0000256" key="4">
    <source>
        <dbReference type="ARBA" id="ARBA00022989"/>
    </source>
</evidence>
<dbReference type="GO" id="GO:0008360">
    <property type="term" value="P:regulation of cell shape"/>
    <property type="evidence" value="ECO:0007669"/>
    <property type="project" value="UniProtKB-KW"/>
</dbReference>
<dbReference type="Proteomes" id="UP000824140">
    <property type="component" value="Unassembled WGS sequence"/>
</dbReference>
<name>A0A9D1K5Z9_9FIRM</name>
<keyword evidence="4 6" id="KW-1133">Transmembrane helix</keyword>
<keyword evidence="3" id="KW-0133">Cell shape</keyword>
<evidence type="ECO:0000256" key="2">
    <source>
        <dbReference type="ARBA" id="ARBA00022692"/>
    </source>
</evidence>
<feature type="transmembrane region" description="Helical" evidence="6">
    <location>
        <begin position="75"/>
        <end position="96"/>
    </location>
</feature>
<comment type="subcellular location">
    <subcellularLocation>
        <location evidence="1">Membrane</location>
        <topology evidence="1">Multi-pass membrane protein</topology>
    </subcellularLocation>
</comment>
<dbReference type="PANTHER" id="PTHR30474:SF1">
    <property type="entry name" value="PEPTIDOGLYCAN GLYCOSYLTRANSFERASE MRDB"/>
    <property type="match status" value="1"/>
</dbReference>
<dbReference type="EMBL" id="DVJN01000002">
    <property type="protein sequence ID" value="HIS91393.1"/>
    <property type="molecule type" value="Genomic_DNA"/>
</dbReference>
<reference evidence="7" key="1">
    <citation type="submission" date="2020-10" db="EMBL/GenBank/DDBJ databases">
        <authorList>
            <person name="Gilroy R."/>
        </authorList>
    </citation>
    <scope>NUCLEOTIDE SEQUENCE</scope>
    <source>
        <strain evidence="7">13766</strain>
    </source>
</reference>
<dbReference type="AlphaFoldDB" id="A0A9D1K5Z9"/>